<keyword evidence="10 11" id="KW-0472">Membrane</keyword>
<evidence type="ECO:0000313" key="12">
    <source>
        <dbReference type="EnsemblMetazoa" id="XP_014248845.1"/>
    </source>
</evidence>
<feature type="transmembrane region" description="Helical" evidence="11">
    <location>
        <begin position="376"/>
        <end position="395"/>
    </location>
</feature>
<evidence type="ECO:0000256" key="2">
    <source>
        <dbReference type="ARBA" id="ARBA00004687"/>
    </source>
</evidence>
<dbReference type="PANTHER" id="PTHR12468">
    <property type="entry name" value="GPI MANNOSYLTRANSFERASE 2"/>
    <property type="match status" value="1"/>
</dbReference>
<evidence type="ECO:0000313" key="13">
    <source>
        <dbReference type="Proteomes" id="UP000494040"/>
    </source>
</evidence>
<keyword evidence="4 11" id="KW-0337">GPI-anchor biosynthesis</keyword>
<dbReference type="GO" id="GO:0006506">
    <property type="term" value="P:GPI anchor biosynthetic process"/>
    <property type="evidence" value="ECO:0007669"/>
    <property type="project" value="UniProtKB-UniPathway"/>
</dbReference>
<name>A0A8I6TGZ9_CIMLE</name>
<protein>
    <recommendedName>
        <fullName evidence="11">GPI mannosyltransferase 2</fullName>
        <ecNumber evidence="11">2.4.1.-</ecNumber>
    </recommendedName>
</protein>
<evidence type="ECO:0000256" key="6">
    <source>
        <dbReference type="ARBA" id="ARBA00022679"/>
    </source>
</evidence>
<dbReference type="GO" id="GO:0031501">
    <property type="term" value="C:mannosyltransferase complex"/>
    <property type="evidence" value="ECO:0007669"/>
    <property type="project" value="TreeGrafter"/>
</dbReference>
<sequence>MPNLNPEELIQKISIFSRIGFLALSALVNFILPDHDSDGFVSPILVTDYESVLDKTVDFLFGGLCRWDGQHFYHVARYGYTYETNLAFFPLFPSAVGAGAQVVTWATGLNFKSAFLIVVVAMNTALFTKSALTLFRLTRVVFRDDRIAFNSALFFCFSPATVFFIAPYSETLFAFCTFNGMLAYSKNEINYACAWFCISGCARSNGTINGGFIAHYFFSKMLTSIKTHKGFSLKFVADYLKPLGYLVTCLAIVLAPFLIFQIDGFYRFCKSGLRYPIELVRHGERNNLLMPGDQPIWCGHKIPMPYSYVQDAYWDVGFLRYYTLKQIPNFCLAFPIVVIILGSCVQFLYKHKNLFVQADEVYSQKRSSDTFPRHSFVYIVHAVFLTVFCVLNINVQVTTRMLASSSPVLYWIASTKFLVKDTGAPPDFDYIKENMFDWKGKFHRSSYNIISYFVSYAVVGTVLFSNNLPWT</sequence>
<dbReference type="GO" id="GO:0000009">
    <property type="term" value="F:alpha-1,6-mannosyltransferase activity"/>
    <property type="evidence" value="ECO:0007669"/>
    <property type="project" value="InterPro"/>
</dbReference>
<proteinExistence type="inferred from homology"/>
<evidence type="ECO:0000256" key="5">
    <source>
        <dbReference type="ARBA" id="ARBA00022676"/>
    </source>
</evidence>
<keyword evidence="6 11" id="KW-0808">Transferase</keyword>
<keyword evidence="13" id="KW-1185">Reference proteome</keyword>
<feature type="transmembrane region" description="Helical" evidence="11">
    <location>
        <begin position="147"/>
        <end position="168"/>
    </location>
</feature>
<keyword evidence="7 11" id="KW-0812">Transmembrane</keyword>
<gene>
    <name evidence="12" type="primary">106666278</name>
</gene>
<feature type="transmembrane region" description="Helical" evidence="11">
    <location>
        <begin position="114"/>
        <end position="135"/>
    </location>
</feature>
<comment type="similarity">
    <text evidence="3 11">Belongs to the PIGV family.</text>
</comment>
<dbReference type="EnsemblMetazoa" id="XM_014393359.2">
    <property type="protein sequence ID" value="XP_014248845.1"/>
    <property type="gene ID" value="LOC106666278"/>
</dbReference>
<comment type="function">
    <text evidence="11">Mannosyltransferase involved in glycosylphosphatidylinositol-anchor biosynthesis.</text>
</comment>
<evidence type="ECO:0000256" key="11">
    <source>
        <dbReference type="RuleBase" id="RU363112"/>
    </source>
</evidence>
<dbReference type="Proteomes" id="UP000494040">
    <property type="component" value="Unassembled WGS sequence"/>
</dbReference>
<dbReference type="UniPathway" id="UPA00196"/>
<dbReference type="GO" id="GO:0004376">
    <property type="term" value="F:GPI mannosyltransferase activity"/>
    <property type="evidence" value="ECO:0007669"/>
    <property type="project" value="InterPro"/>
</dbReference>
<feature type="transmembrane region" description="Helical" evidence="11">
    <location>
        <begin position="86"/>
        <end position="108"/>
    </location>
</feature>
<feature type="transmembrane region" description="Helical" evidence="11">
    <location>
        <begin position="15"/>
        <end position="32"/>
    </location>
</feature>
<dbReference type="Pfam" id="PF04188">
    <property type="entry name" value="Mannosyl_trans2"/>
    <property type="match status" value="1"/>
</dbReference>
<keyword evidence="9 11" id="KW-1133">Transmembrane helix</keyword>
<dbReference type="OrthoDB" id="10252502at2759"/>
<dbReference type="AlphaFoldDB" id="A0A8I6TGZ9"/>
<dbReference type="EC" id="2.4.1.-" evidence="11"/>
<reference evidence="12" key="1">
    <citation type="submission" date="2022-01" db="UniProtKB">
        <authorList>
            <consortium name="EnsemblMetazoa"/>
        </authorList>
    </citation>
    <scope>IDENTIFICATION</scope>
</reference>
<evidence type="ECO:0000256" key="1">
    <source>
        <dbReference type="ARBA" id="ARBA00004477"/>
    </source>
</evidence>
<comment type="pathway">
    <text evidence="2 11">Glycolipid biosynthesis; glycosylphosphatidylinositol-anchor biosynthesis.</text>
</comment>
<accession>A0A8I6TGZ9</accession>
<feature type="transmembrane region" description="Helical" evidence="11">
    <location>
        <begin position="330"/>
        <end position="349"/>
    </location>
</feature>
<dbReference type="GO" id="GO:0005789">
    <property type="term" value="C:endoplasmic reticulum membrane"/>
    <property type="evidence" value="ECO:0007669"/>
    <property type="project" value="UniProtKB-SubCell"/>
</dbReference>
<dbReference type="InterPro" id="IPR007315">
    <property type="entry name" value="PIG-V/Gpi18"/>
</dbReference>
<feature type="transmembrane region" description="Helical" evidence="11">
    <location>
        <begin position="449"/>
        <end position="468"/>
    </location>
</feature>
<comment type="subcellular location">
    <subcellularLocation>
        <location evidence="1 11">Endoplasmic reticulum membrane</location>
        <topology evidence="1 11">Multi-pass membrane protein</topology>
    </subcellularLocation>
</comment>
<keyword evidence="5 11" id="KW-0328">Glycosyltransferase</keyword>
<dbReference type="OMA" id="GALFIWC"/>
<evidence type="ECO:0000256" key="9">
    <source>
        <dbReference type="ARBA" id="ARBA00022989"/>
    </source>
</evidence>
<evidence type="ECO:0000256" key="3">
    <source>
        <dbReference type="ARBA" id="ARBA00008698"/>
    </source>
</evidence>
<dbReference type="KEGG" id="clec:106666278"/>
<feature type="transmembrane region" description="Helical" evidence="11">
    <location>
        <begin position="243"/>
        <end position="266"/>
    </location>
</feature>
<evidence type="ECO:0000256" key="8">
    <source>
        <dbReference type="ARBA" id="ARBA00022824"/>
    </source>
</evidence>
<keyword evidence="8 11" id="KW-0256">Endoplasmic reticulum</keyword>
<organism evidence="12 13">
    <name type="scientific">Cimex lectularius</name>
    <name type="common">Bed bug</name>
    <name type="synonym">Acanthia lectularia</name>
    <dbReference type="NCBI Taxonomy" id="79782"/>
    <lineage>
        <taxon>Eukaryota</taxon>
        <taxon>Metazoa</taxon>
        <taxon>Ecdysozoa</taxon>
        <taxon>Arthropoda</taxon>
        <taxon>Hexapoda</taxon>
        <taxon>Insecta</taxon>
        <taxon>Pterygota</taxon>
        <taxon>Neoptera</taxon>
        <taxon>Paraneoptera</taxon>
        <taxon>Hemiptera</taxon>
        <taxon>Heteroptera</taxon>
        <taxon>Panheteroptera</taxon>
        <taxon>Cimicomorpha</taxon>
        <taxon>Cimicidae</taxon>
        <taxon>Cimex</taxon>
    </lineage>
</organism>
<evidence type="ECO:0000256" key="4">
    <source>
        <dbReference type="ARBA" id="ARBA00022502"/>
    </source>
</evidence>
<evidence type="ECO:0000256" key="7">
    <source>
        <dbReference type="ARBA" id="ARBA00022692"/>
    </source>
</evidence>
<dbReference type="PANTHER" id="PTHR12468:SF2">
    <property type="entry name" value="GPI MANNOSYLTRANSFERASE 2"/>
    <property type="match status" value="1"/>
</dbReference>
<evidence type="ECO:0000256" key="10">
    <source>
        <dbReference type="ARBA" id="ARBA00023136"/>
    </source>
</evidence>